<protein>
    <submittedName>
        <fullName evidence="2">Uncharacterized protein</fullName>
    </submittedName>
</protein>
<feature type="compositionally biased region" description="Low complexity" evidence="1">
    <location>
        <begin position="217"/>
        <end position="230"/>
    </location>
</feature>
<feature type="region of interest" description="Disordered" evidence="1">
    <location>
        <begin position="149"/>
        <end position="172"/>
    </location>
</feature>
<feature type="compositionally biased region" description="Polar residues" evidence="1">
    <location>
        <begin position="206"/>
        <end position="216"/>
    </location>
</feature>
<evidence type="ECO:0000313" key="3">
    <source>
        <dbReference type="Proteomes" id="UP000317977"/>
    </source>
</evidence>
<keyword evidence="3" id="KW-1185">Reference proteome</keyword>
<comment type="caution">
    <text evidence="2">The sequence shown here is derived from an EMBL/GenBank/DDBJ whole genome shotgun (WGS) entry which is preliminary data.</text>
</comment>
<feature type="compositionally biased region" description="Low complexity" evidence="1">
    <location>
        <begin position="85"/>
        <end position="96"/>
    </location>
</feature>
<proteinExistence type="predicted"/>
<organism evidence="2 3">
    <name type="scientific">Rubripirellula reticaptiva</name>
    <dbReference type="NCBI Taxonomy" id="2528013"/>
    <lineage>
        <taxon>Bacteria</taxon>
        <taxon>Pseudomonadati</taxon>
        <taxon>Planctomycetota</taxon>
        <taxon>Planctomycetia</taxon>
        <taxon>Pirellulales</taxon>
        <taxon>Pirellulaceae</taxon>
        <taxon>Rubripirellula</taxon>
    </lineage>
</organism>
<feature type="compositionally biased region" description="Polar residues" evidence="1">
    <location>
        <begin position="149"/>
        <end position="160"/>
    </location>
</feature>
<feature type="region of interest" description="Disordered" evidence="1">
    <location>
        <begin position="77"/>
        <end position="96"/>
    </location>
</feature>
<dbReference type="AlphaFoldDB" id="A0A5C6ELH2"/>
<gene>
    <name evidence="2" type="ORF">Poly59_52790</name>
</gene>
<dbReference type="EMBL" id="SJPX01000005">
    <property type="protein sequence ID" value="TWU48431.1"/>
    <property type="molecule type" value="Genomic_DNA"/>
</dbReference>
<feature type="region of interest" description="Disordered" evidence="1">
    <location>
        <begin position="206"/>
        <end position="250"/>
    </location>
</feature>
<name>A0A5C6ELH2_9BACT</name>
<accession>A0A5C6ELH2</accession>
<sequence>MSAMSYPGWIGGFGAIAFASSVVFSAPGLTPKTSANLDPLSAAVSAEAVLPAAEAENQPSKGPLLSRLTLPLTIDDLTPLDERSPSSTPQSSNSDSLSVAVSLDAFNRSADGLAGDSVLQKLVDDLQPPDFESKSFDDIFFRRSVAKSPSTTSLSDSFGQGVQEDGHGEKQVAGFGSTIGLREGVSPKSADFSIADIGSSQSSATFFAPGTTSNRIGQASSISRGASRRSSGGGSQGARSSGVRSSGAVANGSGGLSSGGFSSAGTSASSKVITSDASAVGSFSSTAGVSGTSSTVSSAGNATSGLNAFAGGQSEAPYFERVGQLLTNDYIDDSHSFGVPNAQFFKFSFQDITGPEGVPDGIVNRLDQEADFDSYLSNLEAALAEANELVKFDPDELRSINMEFNDRVGPGGDREASVSFVSFYILEFPVKGFTLPENEIPETPTSDFRVY</sequence>
<evidence type="ECO:0000256" key="1">
    <source>
        <dbReference type="SAM" id="MobiDB-lite"/>
    </source>
</evidence>
<reference evidence="2 3" key="1">
    <citation type="submission" date="2019-02" db="EMBL/GenBank/DDBJ databases">
        <title>Deep-cultivation of Planctomycetes and their phenomic and genomic characterization uncovers novel biology.</title>
        <authorList>
            <person name="Wiegand S."/>
            <person name="Jogler M."/>
            <person name="Boedeker C."/>
            <person name="Pinto D."/>
            <person name="Vollmers J."/>
            <person name="Rivas-Marin E."/>
            <person name="Kohn T."/>
            <person name="Peeters S.H."/>
            <person name="Heuer A."/>
            <person name="Rast P."/>
            <person name="Oberbeckmann S."/>
            <person name="Bunk B."/>
            <person name="Jeske O."/>
            <person name="Meyerdierks A."/>
            <person name="Storesund J.E."/>
            <person name="Kallscheuer N."/>
            <person name="Luecker S."/>
            <person name="Lage O.M."/>
            <person name="Pohl T."/>
            <person name="Merkel B.J."/>
            <person name="Hornburger P."/>
            <person name="Mueller R.-W."/>
            <person name="Bruemmer F."/>
            <person name="Labrenz M."/>
            <person name="Spormann A.M."/>
            <person name="Op Den Camp H."/>
            <person name="Overmann J."/>
            <person name="Amann R."/>
            <person name="Jetten M.S.M."/>
            <person name="Mascher T."/>
            <person name="Medema M.H."/>
            <person name="Devos D.P."/>
            <person name="Kaster A.-K."/>
            <person name="Ovreas L."/>
            <person name="Rohde M."/>
            <person name="Galperin M.Y."/>
            <person name="Jogler C."/>
        </authorList>
    </citation>
    <scope>NUCLEOTIDE SEQUENCE [LARGE SCALE GENOMIC DNA]</scope>
    <source>
        <strain evidence="2 3">Poly59</strain>
    </source>
</reference>
<evidence type="ECO:0000313" key="2">
    <source>
        <dbReference type="EMBL" id="TWU48431.1"/>
    </source>
</evidence>
<dbReference type="Proteomes" id="UP000317977">
    <property type="component" value="Unassembled WGS sequence"/>
</dbReference>
<feature type="compositionally biased region" description="Low complexity" evidence="1">
    <location>
        <begin position="237"/>
        <end position="250"/>
    </location>
</feature>